<accession>A0A6H2DRE3</accession>
<protein>
    <submittedName>
        <fullName evidence="1">SRPBCC domain-containing protein</fullName>
    </submittedName>
</protein>
<sequence>MVVCEKVEIDAPAQLIWDILVDLKNYNRWNPFCVMAESTLEMDAPVYMQLVSQTMPGELQPNLEYVCEKQEPNLLSWGAKWVDEFPYPARRDQIIEETGPESCTYVSSDAFLGIHGWHVMTFCGPWVRRCFTNTAIALKAYAEAMHRGELG</sequence>
<dbReference type="Proteomes" id="UP000501600">
    <property type="component" value="Chromosome"/>
</dbReference>
<proteinExistence type="predicted"/>
<dbReference type="EMBL" id="CP051217">
    <property type="protein sequence ID" value="QJB70697.1"/>
    <property type="molecule type" value="Genomic_DNA"/>
</dbReference>
<evidence type="ECO:0000313" key="1">
    <source>
        <dbReference type="EMBL" id="QJB70697.1"/>
    </source>
</evidence>
<keyword evidence="2" id="KW-1185">Reference proteome</keyword>
<reference evidence="1 2" key="1">
    <citation type="submission" date="2020-04" db="EMBL/GenBank/DDBJ databases">
        <title>Genome sequence for Sphingorhabdus sp. strain M1.</title>
        <authorList>
            <person name="Park S.-J."/>
        </authorList>
    </citation>
    <scope>NUCLEOTIDE SEQUENCE [LARGE SCALE GENOMIC DNA]</scope>
    <source>
        <strain evidence="1 2">JK6</strain>
    </source>
</reference>
<dbReference type="AlphaFoldDB" id="A0A6H2DRE3"/>
<dbReference type="SUPFAM" id="SSF55961">
    <property type="entry name" value="Bet v1-like"/>
    <property type="match status" value="1"/>
</dbReference>
<name>A0A6H2DRE3_9SPHN</name>
<dbReference type="KEGG" id="phao:HF685_05475"/>
<evidence type="ECO:0000313" key="2">
    <source>
        <dbReference type="Proteomes" id="UP000501600"/>
    </source>
</evidence>
<dbReference type="CDD" id="cd07822">
    <property type="entry name" value="SRPBCC_4"/>
    <property type="match status" value="1"/>
</dbReference>
<dbReference type="Gene3D" id="3.30.530.20">
    <property type="match status" value="1"/>
</dbReference>
<dbReference type="InterPro" id="IPR023393">
    <property type="entry name" value="START-like_dom_sf"/>
</dbReference>
<gene>
    <name evidence="1" type="ORF">HF685_05475</name>
</gene>
<organism evidence="1 2">
    <name type="scientific">Parasphingorhabdus halotolerans</name>
    <dbReference type="NCBI Taxonomy" id="2725558"/>
    <lineage>
        <taxon>Bacteria</taxon>
        <taxon>Pseudomonadati</taxon>
        <taxon>Pseudomonadota</taxon>
        <taxon>Alphaproteobacteria</taxon>
        <taxon>Sphingomonadales</taxon>
        <taxon>Sphingomonadaceae</taxon>
        <taxon>Parasphingorhabdus</taxon>
    </lineage>
</organism>